<evidence type="ECO:0000256" key="2">
    <source>
        <dbReference type="ARBA" id="ARBA00004735"/>
    </source>
</evidence>
<dbReference type="NCBIfam" id="TIGR00212">
    <property type="entry name" value="hemC"/>
    <property type="match status" value="1"/>
</dbReference>
<dbReference type="Gene3D" id="3.40.190.10">
    <property type="entry name" value="Periplasmic binding protein-like II"/>
    <property type="match status" value="2"/>
</dbReference>
<comment type="caution">
    <text evidence="11">The sequence shown here is derived from an EMBL/GenBank/DDBJ whole genome shotgun (WGS) entry which is preliminary data.</text>
</comment>
<gene>
    <name evidence="8" type="primary">hemC</name>
    <name evidence="11" type="ORF">EIC27_04405</name>
</gene>
<evidence type="ECO:0000256" key="3">
    <source>
        <dbReference type="ARBA" id="ARBA00005638"/>
    </source>
</evidence>
<dbReference type="UniPathway" id="UPA00251">
    <property type="reaction ID" value="UER00319"/>
</dbReference>
<proteinExistence type="inferred from homology"/>
<dbReference type="SUPFAM" id="SSF54782">
    <property type="entry name" value="Porphobilinogen deaminase (hydroxymethylbilane synthase), C-terminal domain"/>
    <property type="match status" value="1"/>
</dbReference>
<reference evidence="12" key="1">
    <citation type="submission" date="2018-11" db="EMBL/GenBank/DDBJ databases">
        <title>Phylogenetic, genomic, and biogeographic characterization of a novel and ubiquitous marine invertebrate-associated Rickettsiales parasite, Candidatus Marinoinvertebrata rohwerii, gen. nov., sp. nov.</title>
        <authorList>
            <person name="Klinges J.G."/>
            <person name="Rosales S.M."/>
            <person name="Mcminds R."/>
            <person name="Shaver E.C."/>
            <person name="Shantz A."/>
            <person name="Peters E.C."/>
            <person name="Burkepile D.E."/>
            <person name="Silliman B.R."/>
            <person name="Vega Thurber R.L."/>
        </authorList>
    </citation>
    <scope>NUCLEOTIDE SEQUENCE [LARGE SCALE GENOMIC DNA]</scope>
    <source>
        <strain evidence="12">a_cerv_44</strain>
    </source>
</reference>
<dbReference type="InterPro" id="IPR022417">
    <property type="entry name" value="Porphobilin_deaminase_N"/>
</dbReference>
<comment type="cofactor">
    <cofactor evidence="8">
        <name>dipyrromethane</name>
        <dbReference type="ChEBI" id="CHEBI:60342"/>
    </cofactor>
    <text evidence="8">Binds 1 dipyrromethane group covalently.</text>
</comment>
<evidence type="ECO:0000256" key="8">
    <source>
        <dbReference type="HAMAP-Rule" id="MF_00260"/>
    </source>
</evidence>
<feature type="domain" description="Porphobilinogen deaminase N-terminal" evidence="9">
    <location>
        <begin position="3"/>
        <end position="210"/>
    </location>
</feature>
<dbReference type="Pfam" id="PF03900">
    <property type="entry name" value="Porphobil_deamC"/>
    <property type="match status" value="1"/>
</dbReference>
<comment type="catalytic activity">
    <reaction evidence="7 8">
        <text>4 porphobilinogen + H2O = hydroxymethylbilane + 4 NH4(+)</text>
        <dbReference type="Rhea" id="RHEA:13185"/>
        <dbReference type="ChEBI" id="CHEBI:15377"/>
        <dbReference type="ChEBI" id="CHEBI:28938"/>
        <dbReference type="ChEBI" id="CHEBI:57845"/>
        <dbReference type="ChEBI" id="CHEBI:58126"/>
        <dbReference type="EC" id="2.5.1.61"/>
    </reaction>
</comment>
<dbReference type="GO" id="GO:0004418">
    <property type="term" value="F:hydroxymethylbilane synthase activity"/>
    <property type="evidence" value="ECO:0007669"/>
    <property type="project" value="UniProtKB-UniRule"/>
</dbReference>
<feature type="modified residue" description="S-(dipyrrolylmethanemethyl)cysteine" evidence="8">
    <location>
        <position position="239"/>
    </location>
</feature>
<evidence type="ECO:0000313" key="12">
    <source>
        <dbReference type="Proteomes" id="UP000279470"/>
    </source>
</evidence>
<name>A0A3S0FMF6_9RICK</name>
<evidence type="ECO:0000313" key="11">
    <source>
        <dbReference type="EMBL" id="RST65101.1"/>
    </source>
</evidence>
<dbReference type="AlphaFoldDB" id="A0A3S0FMF6"/>
<evidence type="ECO:0000256" key="6">
    <source>
        <dbReference type="ARBA" id="ARBA00023244"/>
    </source>
</evidence>
<evidence type="ECO:0000256" key="1">
    <source>
        <dbReference type="ARBA" id="ARBA00002869"/>
    </source>
</evidence>
<comment type="subunit">
    <text evidence="4 8">Monomer.</text>
</comment>
<dbReference type="HAMAP" id="MF_00260">
    <property type="entry name" value="Porphobil_deam"/>
    <property type="match status" value="1"/>
</dbReference>
<dbReference type="GO" id="GO:0006782">
    <property type="term" value="P:protoporphyrinogen IX biosynthetic process"/>
    <property type="evidence" value="ECO:0007669"/>
    <property type="project" value="UniProtKB-UniRule"/>
</dbReference>
<dbReference type="PIRSF" id="PIRSF001438">
    <property type="entry name" value="4pyrrol_synth_OHMeBilane_synth"/>
    <property type="match status" value="1"/>
</dbReference>
<evidence type="ECO:0000256" key="5">
    <source>
        <dbReference type="ARBA" id="ARBA00022679"/>
    </source>
</evidence>
<protein>
    <recommendedName>
        <fullName evidence="8">Porphobilinogen deaminase</fullName>
        <shortName evidence="8">PBG</shortName>
        <ecNumber evidence="8">2.5.1.61</ecNumber>
    </recommendedName>
    <alternativeName>
        <fullName evidence="8">Hydroxymethylbilane synthase</fullName>
        <shortName evidence="8">HMBS</shortName>
    </alternativeName>
    <alternativeName>
        <fullName evidence="8">Pre-uroporphyrinogen synthase</fullName>
    </alternativeName>
</protein>
<dbReference type="PANTHER" id="PTHR11557:SF0">
    <property type="entry name" value="PORPHOBILINOGEN DEAMINASE"/>
    <property type="match status" value="1"/>
</dbReference>
<dbReference type="InterPro" id="IPR036803">
    <property type="entry name" value="Porphobilinogen_deaminase_C_sf"/>
</dbReference>
<evidence type="ECO:0000256" key="7">
    <source>
        <dbReference type="ARBA" id="ARBA00048169"/>
    </source>
</evidence>
<comment type="pathway">
    <text evidence="2">Porphyrin-containing compound metabolism; protoporphyrin-IX biosynthesis; coproporphyrinogen-III from 5-aminolevulinate: step 2/4.</text>
</comment>
<feature type="domain" description="Porphobilinogen deaminase C-terminal" evidence="10">
    <location>
        <begin position="225"/>
        <end position="292"/>
    </location>
</feature>
<accession>A0A3S0FMF6</accession>
<dbReference type="EMBL" id="RXFM01000056">
    <property type="protein sequence ID" value="RST65101.1"/>
    <property type="molecule type" value="Genomic_DNA"/>
</dbReference>
<dbReference type="FunFam" id="3.40.190.10:FF:000005">
    <property type="entry name" value="Porphobilinogen deaminase"/>
    <property type="match status" value="1"/>
</dbReference>
<dbReference type="EC" id="2.5.1.61" evidence="8"/>
<dbReference type="RefSeq" id="WP_126044914.1">
    <property type="nucleotide sequence ID" value="NZ_RXFM01000056.1"/>
</dbReference>
<dbReference type="PANTHER" id="PTHR11557">
    <property type="entry name" value="PORPHOBILINOGEN DEAMINASE"/>
    <property type="match status" value="1"/>
</dbReference>
<dbReference type="PROSITE" id="PS00533">
    <property type="entry name" value="PORPHOBILINOGEN_DEAM"/>
    <property type="match status" value="1"/>
</dbReference>
<keyword evidence="5 8" id="KW-0808">Transferase</keyword>
<dbReference type="InterPro" id="IPR022418">
    <property type="entry name" value="Porphobilinogen_deaminase_C"/>
</dbReference>
<comment type="function">
    <text evidence="1 8">Tetrapolymerization of the monopyrrole PBG into the hydroxymethylbilane pre-uroporphyrinogen in several discrete steps.</text>
</comment>
<organism evidence="11 12">
    <name type="scientific">Candidatus Aquarickettsia rohweri</name>
    <dbReference type="NCBI Taxonomy" id="2602574"/>
    <lineage>
        <taxon>Bacteria</taxon>
        <taxon>Pseudomonadati</taxon>
        <taxon>Pseudomonadota</taxon>
        <taxon>Alphaproteobacteria</taxon>
        <taxon>Rickettsiales</taxon>
        <taxon>Candidatus Midichloriaceae</taxon>
        <taxon>Candidatus Aquarickettsia</taxon>
    </lineage>
</organism>
<evidence type="ECO:0000259" key="10">
    <source>
        <dbReference type="Pfam" id="PF03900"/>
    </source>
</evidence>
<dbReference type="InterPro" id="IPR000860">
    <property type="entry name" value="HemC"/>
</dbReference>
<dbReference type="Pfam" id="PF01379">
    <property type="entry name" value="Porphobil_deam"/>
    <property type="match status" value="1"/>
</dbReference>
<dbReference type="InterPro" id="IPR022419">
    <property type="entry name" value="Porphobilin_deaminase_cofac_BS"/>
</dbReference>
<dbReference type="GO" id="GO:0005737">
    <property type="term" value="C:cytoplasm"/>
    <property type="evidence" value="ECO:0007669"/>
    <property type="project" value="UniProtKB-UniRule"/>
</dbReference>
<comment type="miscellaneous">
    <text evidence="8">The porphobilinogen subunits are added to the dipyrromethane group.</text>
</comment>
<evidence type="ECO:0000256" key="4">
    <source>
        <dbReference type="ARBA" id="ARBA00011245"/>
    </source>
</evidence>
<dbReference type="Proteomes" id="UP000279470">
    <property type="component" value="Unassembled WGS sequence"/>
</dbReference>
<keyword evidence="6 8" id="KW-0627">Porphyrin biosynthesis</keyword>
<sequence>MLVKIATRSSPLAINQALIVANQLKFYHKHLTIELIKLKTQGDILLTHSLSKIGGKGLFLKEIEQAVVDGYADIAVHSMKDVPADENKFLEINCILRRSDPRDAFISTKYKSFLLLPKGASIGTSSVRRKGQILALRPDLVVKNIRGNIDTRLKKLNCNEVDSIVLAAAGLKRNNLTQHINHYFEIDEMLPAIAQGAIGVQNKINDAKIIKLLEPLNHKKTQIAINTERAFLKSFLGDCSTPIASYCTIFGDKLMLKSGYFSENGDLQFYTIEEGNEGIGNDLGKKSADKIKRMLFY</sequence>
<dbReference type="Gene3D" id="3.30.160.40">
    <property type="entry name" value="Porphobilinogen deaminase, C-terminal domain"/>
    <property type="match status" value="1"/>
</dbReference>
<dbReference type="SUPFAM" id="SSF53850">
    <property type="entry name" value="Periplasmic binding protein-like II"/>
    <property type="match status" value="1"/>
</dbReference>
<dbReference type="OrthoDB" id="9810298at2"/>
<dbReference type="PRINTS" id="PR00151">
    <property type="entry name" value="PORPHBDMNASE"/>
</dbReference>
<keyword evidence="12" id="KW-1185">Reference proteome</keyword>
<evidence type="ECO:0000259" key="9">
    <source>
        <dbReference type="Pfam" id="PF01379"/>
    </source>
</evidence>
<comment type="similarity">
    <text evidence="3 8">Belongs to the HMBS family.</text>
</comment>